<dbReference type="SUPFAM" id="SSF56935">
    <property type="entry name" value="Porins"/>
    <property type="match status" value="1"/>
</dbReference>
<protein>
    <recommendedName>
        <fullName evidence="2">Outer membrane protein beta-barrel domain-containing protein</fullName>
    </recommendedName>
</protein>
<feature type="region of interest" description="Disordered" evidence="1">
    <location>
        <begin position="280"/>
        <end position="301"/>
    </location>
</feature>
<dbReference type="Proteomes" id="UP000004295">
    <property type="component" value="Unassembled WGS sequence"/>
</dbReference>
<dbReference type="Pfam" id="PF14905">
    <property type="entry name" value="OMP_b-brl_3"/>
    <property type="match status" value="1"/>
</dbReference>
<evidence type="ECO:0000259" key="2">
    <source>
        <dbReference type="Pfam" id="PF14905"/>
    </source>
</evidence>
<evidence type="ECO:0000313" key="4">
    <source>
        <dbReference type="Proteomes" id="UP000004295"/>
    </source>
</evidence>
<dbReference type="EMBL" id="ACNN01000016">
    <property type="protein sequence ID" value="EEN83021.1"/>
    <property type="molecule type" value="Genomic_DNA"/>
</dbReference>
<evidence type="ECO:0000313" key="3">
    <source>
        <dbReference type="EMBL" id="EEN83021.1"/>
    </source>
</evidence>
<accession>C3JA24</accession>
<sequence>MIDSPRTITNHLQRFFVALATTLFFSLPLVAQTQTYTLSGTVLDTRQETIVGGNAVLFTQQGKQVTGSTTDAKGNFRLRNLSPGSYALRVSFVGYKEYTTILKIPYSGSLRIVLEEDSQLLNTVTVERRAADMTIKGDTVVFNADAYHVGQGAMLEDLIKRIPGAEVSSSGSITINGKSVDKILVEGKEFFSGDTKVATKNLPAEVVDKLELLDRSSEQSRMTGFDDGDEETVLNLTFKASHKTGLFGNLFAGYGTNNRYEANATINNFSGKNRLTFIAGSNNTNDRGSGELDTDGGGGFRRRGRPQQGIATSSSVAGDIAWSLLSNLDLEGNGRYGYTDRVALSEKLTEQFRTNAASLFSQEKQDLRSFTHGLGSQLRLTYKIDSLTELVFRPSVWWNKNYELGYNTTSTWEDQANPISTAQTQYNASSDFLSLGGDLDVSRRLSRKGRVLSLGIRTRYNGNQSEGNYLASFSGLGAGSGINQNRDLLQQDDSHTLSTTLRLSYVEPLTSRLFLQVLGEWKHNTREGNRQVFTPDASGQYTLLDPQYSSKFTSKLDAYRGSLNLQFRTSGFDITAGLGLEPGKMTTQYLTRSWVNRQLFFVPNLRINLQPNRQTMWRLDYRGSTEMPSVSYMIPTVDPTDLLRITEGNSGLKPSFTHQIHSFFRSFNPTTRVAINLFMEANYELNGIASVVRYDNTTGQQHISYRNVDGNSSVRLFGMSSMPFFSSLLTLNAGLRGMFNHQNSYIVDAATSTEQLNKSDNWSVSPSLALSFAKGNLYLRLRGGLSFNTALNSLSSQAKRTAWDYESALEGSYDLPFGLKLESDILYQTNQGYGTGYKKDSWLWNTALSYSFLKNKAATIRLKGYDLLNSETGISREVTALNATDSRTNVLGRYFMVHFIYRFSSFGKGSSRSDFGERHFGGPPPR</sequence>
<gene>
    <name evidence="3" type="ORF">POREN0001_0947</name>
</gene>
<dbReference type="InterPro" id="IPR041700">
    <property type="entry name" value="OMP_b-brl_3"/>
</dbReference>
<dbReference type="AlphaFoldDB" id="C3JA24"/>
<keyword evidence="4" id="KW-1185">Reference proteome</keyword>
<dbReference type="STRING" id="553175.POREN0001_0947"/>
<dbReference type="Gene3D" id="2.60.40.1120">
    <property type="entry name" value="Carboxypeptidase-like, regulatory domain"/>
    <property type="match status" value="1"/>
</dbReference>
<dbReference type="RefSeq" id="WP_004333314.1">
    <property type="nucleotide sequence ID" value="NZ_ACNN01000016.1"/>
</dbReference>
<feature type="domain" description="Outer membrane protein beta-barrel" evidence="2">
    <location>
        <begin position="445"/>
        <end position="901"/>
    </location>
</feature>
<dbReference type="eggNOG" id="COG4206">
    <property type="taxonomic scope" value="Bacteria"/>
</dbReference>
<dbReference type="GeneID" id="93364775"/>
<dbReference type="InterPro" id="IPR008969">
    <property type="entry name" value="CarboxyPept-like_regulatory"/>
</dbReference>
<name>C3JA24_POREA</name>
<proteinExistence type="predicted"/>
<evidence type="ECO:0000256" key="1">
    <source>
        <dbReference type="SAM" id="MobiDB-lite"/>
    </source>
</evidence>
<reference evidence="3 4" key="1">
    <citation type="submission" date="2009-04" db="EMBL/GenBank/DDBJ databases">
        <authorList>
            <person name="Sebastian Y."/>
            <person name="Madupu R."/>
            <person name="Durkin A.S."/>
            <person name="Torralba M."/>
            <person name="Methe B."/>
            <person name="Sutton G.G."/>
            <person name="Strausberg R.L."/>
            <person name="Nelson K.E."/>
        </authorList>
    </citation>
    <scope>NUCLEOTIDE SEQUENCE [LARGE SCALE GENOMIC DNA]</scope>
    <source>
        <strain evidence="4">ATCC 35406 / BCRC 14492 / JCM 8526 / NCTC 13058 / HG 370</strain>
    </source>
</reference>
<dbReference type="SUPFAM" id="SSF49464">
    <property type="entry name" value="Carboxypeptidase regulatory domain-like"/>
    <property type="match status" value="1"/>
</dbReference>
<dbReference type="Pfam" id="PF13715">
    <property type="entry name" value="CarbopepD_reg_2"/>
    <property type="match status" value="1"/>
</dbReference>
<comment type="caution">
    <text evidence="3">The sequence shown here is derived from an EMBL/GenBank/DDBJ whole genome shotgun (WGS) entry which is preliminary data.</text>
</comment>
<organism evidence="3 4">
    <name type="scientific">Porphyromonas endodontalis (strain ATCC 35406 / DSM 24491 / JCM 8526 / CCUG 16442 / BCRC 14492 / NCTC 13058 / HG 370)</name>
    <name type="common">Bacteroides endodontalis</name>
    <dbReference type="NCBI Taxonomy" id="553175"/>
    <lineage>
        <taxon>Bacteria</taxon>
        <taxon>Pseudomonadati</taxon>
        <taxon>Bacteroidota</taxon>
        <taxon>Bacteroidia</taxon>
        <taxon>Bacteroidales</taxon>
        <taxon>Porphyromonadaceae</taxon>
        <taxon>Porphyromonas</taxon>
    </lineage>
</organism>